<dbReference type="PIRSF" id="PIRSF000850">
    <property type="entry name" value="Phospholipase_D_PSS"/>
    <property type="match status" value="1"/>
</dbReference>
<dbReference type="NCBIfam" id="TIGR04265">
    <property type="entry name" value="bac_cardiolipin"/>
    <property type="match status" value="1"/>
</dbReference>
<evidence type="ECO:0000256" key="6">
    <source>
        <dbReference type="ARBA" id="ARBA00022989"/>
    </source>
</evidence>
<evidence type="ECO:0000256" key="5">
    <source>
        <dbReference type="ARBA" id="ARBA00022737"/>
    </source>
</evidence>
<evidence type="ECO:0000256" key="4">
    <source>
        <dbReference type="ARBA" id="ARBA00022692"/>
    </source>
</evidence>
<evidence type="ECO:0000313" key="11">
    <source>
        <dbReference type="EMBL" id="MDQ0226709.1"/>
    </source>
</evidence>
<dbReference type="EC" id="2.7.8.-" evidence="8"/>
<dbReference type="SUPFAM" id="SSF56024">
    <property type="entry name" value="Phospholipase D/nuclease"/>
    <property type="match status" value="2"/>
</dbReference>
<dbReference type="Pfam" id="PF13091">
    <property type="entry name" value="PLDc_2"/>
    <property type="match status" value="2"/>
</dbReference>
<dbReference type="GO" id="GO:0016740">
    <property type="term" value="F:transferase activity"/>
    <property type="evidence" value="ECO:0007669"/>
    <property type="project" value="UniProtKB-KW"/>
</dbReference>
<evidence type="ECO:0000259" key="10">
    <source>
        <dbReference type="PROSITE" id="PS50035"/>
    </source>
</evidence>
<keyword evidence="5" id="KW-0677">Repeat</keyword>
<evidence type="ECO:0000256" key="9">
    <source>
        <dbReference type="SAM" id="Phobius"/>
    </source>
</evidence>
<dbReference type="InterPro" id="IPR025202">
    <property type="entry name" value="PLD-like_dom"/>
</dbReference>
<name>A0ABT9Z379_9BACI</name>
<dbReference type="SMART" id="SM00155">
    <property type="entry name" value="PLDc"/>
    <property type="match status" value="2"/>
</dbReference>
<evidence type="ECO:0000256" key="1">
    <source>
        <dbReference type="ARBA" id="ARBA00004236"/>
    </source>
</evidence>
<reference evidence="11 12" key="1">
    <citation type="submission" date="2023-07" db="EMBL/GenBank/DDBJ databases">
        <title>Genomic Encyclopedia of Type Strains, Phase IV (KMG-IV): sequencing the most valuable type-strain genomes for metagenomic binning, comparative biology and taxonomic classification.</title>
        <authorList>
            <person name="Goeker M."/>
        </authorList>
    </citation>
    <scope>NUCLEOTIDE SEQUENCE [LARGE SCALE GENOMIC DNA]</scope>
    <source>
        <strain evidence="11 12">DSM 17723</strain>
    </source>
</reference>
<accession>A0ABT9Z379</accession>
<keyword evidence="2" id="KW-1003">Cell membrane</keyword>
<keyword evidence="3 11" id="KW-0808">Transferase</keyword>
<feature type="transmembrane region" description="Helical" evidence="9">
    <location>
        <begin position="6"/>
        <end position="24"/>
    </location>
</feature>
<evidence type="ECO:0000313" key="12">
    <source>
        <dbReference type="Proteomes" id="UP001232245"/>
    </source>
</evidence>
<dbReference type="RefSeq" id="WP_370877269.1">
    <property type="nucleotide sequence ID" value="NZ_CADEPK010000029.1"/>
</dbReference>
<feature type="domain" description="PLD phosphodiesterase" evidence="10">
    <location>
        <begin position="141"/>
        <end position="168"/>
    </location>
</feature>
<dbReference type="CDD" id="cd09112">
    <property type="entry name" value="PLDc_CLS_2"/>
    <property type="match status" value="1"/>
</dbReference>
<evidence type="ECO:0000256" key="2">
    <source>
        <dbReference type="ARBA" id="ARBA00022475"/>
    </source>
</evidence>
<dbReference type="InterPro" id="IPR001736">
    <property type="entry name" value="PLipase_D/transphosphatidylase"/>
</dbReference>
<gene>
    <name evidence="11" type="ORF">J2S02_003054</name>
</gene>
<dbReference type="Proteomes" id="UP001232245">
    <property type="component" value="Unassembled WGS sequence"/>
</dbReference>
<dbReference type="CDD" id="cd09110">
    <property type="entry name" value="PLDc_CLS_1"/>
    <property type="match status" value="1"/>
</dbReference>
<comment type="caution">
    <text evidence="11">The sequence shown here is derived from an EMBL/GenBank/DDBJ whole genome shotgun (WGS) entry which is preliminary data.</text>
</comment>
<dbReference type="InterPro" id="IPR022924">
    <property type="entry name" value="Cardiolipin_synthase"/>
</dbReference>
<keyword evidence="4 9" id="KW-0812">Transmembrane</keyword>
<keyword evidence="12" id="KW-1185">Reference proteome</keyword>
<dbReference type="PANTHER" id="PTHR21248:SF7">
    <property type="entry name" value="MINOR CARDIOLIPIN SYNTHASE CLSB"/>
    <property type="match status" value="1"/>
</dbReference>
<dbReference type="Gene3D" id="3.30.870.10">
    <property type="entry name" value="Endonuclease Chain A"/>
    <property type="match status" value="2"/>
</dbReference>
<dbReference type="PANTHER" id="PTHR21248">
    <property type="entry name" value="CARDIOLIPIN SYNTHASE"/>
    <property type="match status" value="1"/>
</dbReference>
<dbReference type="PROSITE" id="PS50035">
    <property type="entry name" value="PLD"/>
    <property type="match status" value="2"/>
</dbReference>
<protein>
    <recommendedName>
        <fullName evidence="8">Cardiolipin synthase</fullName>
        <ecNumber evidence="8">2.7.8.-</ecNumber>
    </recommendedName>
</protein>
<proteinExistence type="predicted"/>
<comment type="subcellular location">
    <subcellularLocation>
        <location evidence="1">Cell membrane</location>
    </subcellularLocation>
</comment>
<keyword evidence="7 9" id="KW-0472">Membrane</keyword>
<sequence>MTQFLLIGFIIVAIVCWLRIDYHFGRKNHLAKSKYEVFPLRKSDFELIVDGNHLFQDLMDCIRKSTKSVHVLFYIVRNDQISEDFLALLGEKAQQGVEVRLLLDYIGSKRLKKQTIQGLKEKGVLFAYTHKPRLPFLFYSSQARNHRKISVIDSKIAYLGGFNVGKEYLGHDLKFGLWRDYHLKVTGEGVNDLQKQFLKDWFDATGDNDIENPRYYPVQPAGASEQRFFATYGEHLKKHVIEFIQMAKEEIFICSPYFIPGEQVLHELLLALKRGVRVRLMVPMKSDHPLVKEASFPYLGKLLPAGCEVYRFYQGFYHAKGIVIDDRLCDIGTANFDKRSQYLNDEMNCLIYDKTFIHEFKKYIDEDLTHSEQLTYKDYQKRPFQQRILEIIATCLSHFL</sequence>
<feature type="domain" description="PLD phosphodiesterase" evidence="10">
    <location>
        <begin position="313"/>
        <end position="340"/>
    </location>
</feature>
<dbReference type="EMBL" id="JAUSTZ010000006">
    <property type="protein sequence ID" value="MDQ0226709.1"/>
    <property type="molecule type" value="Genomic_DNA"/>
</dbReference>
<organism evidence="11 12">
    <name type="scientific">Metabacillus niabensis</name>
    <dbReference type="NCBI Taxonomy" id="324854"/>
    <lineage>
        <taxon>Bacteria</taxon>
        <taxon>Bacillati</taxon>
        <taxon>Bacillota</taxon>
        <taxon>Bacilli</taxon>
        <taxon>Bacillales</taxon>
        <taxon>Bacillaceae</taxon>
        <taxon>Metabacillus</taxon>
    </lineage>
</organism>
<keyword evidence="6 9" id="KW-1133">Transmembrane helix</keyword>
<evidence type="ECO:0000256" key="3">
    <source>
        <dbReference type="ARBA" id="ARBA00022679"/>
    </source>
</evidence>
<evidence type="ECO:0000256" key="7">
    <source>
        <dbReference type="ARBA" id="ARBA00023136"/>
    </source>
</evidence>
<evidence type="ECO:0000256" key="8">
    <source>
        <dbReference type="NCBIfam" id="TIGR04265"/>
    </source>
</evidence>